<dbReference type="InterPro" id="IPR038269">
    <property type="entry name" value="SCAN_sf"/>
</dbReference>
<name>A0A7J6A6Z7_AMEME</name>
<gene>
    <name evidence="2" type="ORF">AMELA_G00200100</name>
</gene>
<dbReference type="AlphaFoldDB" id="A0A7J6A6Z7"/>
<dbReference type="InterPro" id="IPR003309">
    <property type="entry name" value="SCAN_dom"/>
</dbReference>
<dbReference type="PROSITE" id="PS50804">
    <property type="entry name" value="SCAN_BOX"/>
    <property type="match status" value="1"/>
</dbReference>
<accession>A0A7J6A6Z7</accession>
<comment type="caution">
    <text evidence="2">The sequence shown here is derived from an EMBL/GenBank/DDBJ whole genome shotgun (WGS) entry which is preliminary data.</text>
</comment>
<dbReference type="Gene3D" id="1.10.4020.10">
    <property type="entry name" value="DNA breaking-rejoining enzymes"/>
    <property type="match status" value="1"/>
</dbReference>
<dbReference type="SUPFAM" id="SSF47353">
    <property type="entry name" value="Retrovirus capsid dimerization domain-like"/>
    <property type="match status" value="1"/>
</dbReference>
<dbReference type="Proteomes" id="UP000593565">
    <property type="component" value="Unassembled WGS sequence"/>
</dbReference>
<sequence length="142" mass="16408">MAGIEEQDTTMEHSHLTEMESQEALIQAPANPQQMLQQLESYHKKAVLQWLELYHQRFRSLTLSEFDNLFAFAQQLQDSCEKRLLAVDCDPQRIVALAVIEQFLKQLPEGTFDWVKHHQPATINEAIQLAVTHLTPFAVFHP</sequence>
<evidence type="ECO:0000313" key="3">
    <source>
        <dbReference type="Proteomes" id="UP000593565"/>
    </source>
</evidence>
<reference evidence="2 3" key="1">
    <citation type="submission" date="2020-02" db="EMBL/GenBank/DDBJ databases">
        <title>A chromosome-scale genome assembly of the black bullhead catfish (Ameiurus melas).</title>
        <authorList>
            <person name="Wen M."/>
            <person name="Zham M."/>
            <person name="Cabau C."/>
            <person name="Klopp C."/>
            <person name="Donnadieu C."/>
            <person name="Roques C."/>
            <person name="Bouchez O."/>
            <person name="Lampietro C."/>
            <person name="Jouanno E."/>
            <person name="Herpin A."/>
            <person name="Louis A."/>
            <person name="Berthelot C."/>
            <person name="Parey E."/>
            <person name="Roest-Crollius H."/>
            <person name="Braasch I."/>
            <person name="Postlethwait J."/>
            <person name="Robinson-Rechavi M."/>
            <person name="Echchiki A."/>
            <person name="Begum T."/>
            <person name="Montfort J."/>
            <person name="Schartl M."/>
            <person name="Bobe J."/>
            <person name="Guiguen Y."/>
        </authorList>
    </citation>
    <scope>NUCLEOTIDE SEQUENCE [LARGE SCALE GENOMIC DNA]</scope>
    <source>
        <strain evidence="2">M_S1</strain>
        <tissue evidence="2">Blood</tissue>
    </source>
</reference>
<evidence type="ECO:0000259" key="1">
    <source>
        <dbReference type="PROSITE" id="PS50804"/>
    </source>
</evidence>
<evidence type="ECO:0000313" key="2">
    <source>
        <dbReference type="EMBL" id="KAF4078523.1"/>
    </source>
</evidence>
<protein>
    <recommendedName>
        <fullName evidence="1">SCAN box domain-containing protein</fullName>
    </recommendedName>
</protein>
<dbReference type="Pfam" id="PF02023">
    <property type="entry name" value="SCAN"/>
    <property type="match status" value="1"/>
</dbReference>
<organism evidence="2 3">
    <name type="scientific">Ameiurus melas</name>
    <name type="common">Black bullhead</name>
    <name type="synonym">Silurus melas</name>
    <dbReference type="NCBI Taxonomy" id="219545"/>
    <lineage>
        <taxon>Eukaryota</taxon>
        <taxon>Metazoa</taxon>
        <taxon>Chordata</taxon>
        <taxon>Craniata</taxon>
        <taxon>Vertebrata</taxon>
        <taxon>Euteleostomi</taxon>
        <taxon>Actinopterygii</taxon>
        <taxon>Neopterygii</taxon>
        <taxon>Teleostei</taxon>
        <taxon>Ostariophysi</taxon>
        <taxon>Siluriformes</taxon>
        <taxon>Ictaluridae</taxon>
        <taxon>Ameiurus</taxon>
    </lineage>
</organism>
<dbReference type="EMBL" id="JAAGNN010000017">
    <property type="protein sequence ID" value="KAF4078523.1"/>
    <property type="molecule type" value="Genomic_DNA"/>
</dbReference>
<proteinExistence type="predicted"/>
<keyword evidence="3" id="KW-1185">Reference proteome</keyword>
<feature type="domain" description="SCAN box" evidence="1">
    <location>
        <begin position="55"/>
        <end position="129"/>
    </location>
</feature>